<evidence type="ECO:0000256" key="5">
    <source>
        <dbReference type="ARBA" id="ARBA00022692"/>
    </source>
</evidence>
<dbReference type="PANTHER" id="PTHR11920:SF494">
    <property type="entry name" value="ATRIAL NATRIURETIC PEPTIDE RECEPTOR 2"/>
    <property type="match status" value="1"/>
</dbReference>
<keyword evidence="11" id="KW-0675">Receptor</keyword>
<dbReference type="GO" id="GO:0004383">
    <property type="term" value="F:guanylate cyclase activity"/>
    <property type="evidence" value="ECO:0007669"/>
    <property type="project" value="UniProtKB-EC"/>
</dbReference>
<accession>V4BA20</accession>
<evidence type="ECO:0000256" key="13">
    <source>
        <dbReference type="ARBA" id="ARBA00023239"/>
    </source>
</evidence>
<evidence type="ECO:0000256" key="7">
    <source>
        <dbReference type="ARBA" id="ARBA00022741"/>
    </source>
</evidence>
<evidence type="ECO:0000256" key="4">
    <source>
        <dbReference type="ARBA" id="ARBA00022475"/>
    </source>
</evidence>
<dbReference type="KEGG" id="lgi:LOTGIDRAFT_138137"/>
<dbReference type="Proteomes" id="UP000030746">
    <property type="component" value="Unassembled WGS sequence"/>
</dbReference>
<dbReference type="RefSeq" id="XP_009046722.1">
    <property type="nucleotide sequence ID" value="XM_009048474.1"/>
</dbReference>
<feature type="domain" description="Guanylate cyclase" evidence="20">
    <location>
        <begin position="795"/>
        <end position="925"/>
    </location>
</feature>
<keyword evidence="5 18" id="KW-0812">Transmembrane</keyword>
<dbReference type="InterPro" id="IPR028082">
    <property type="entry name" value="Peripla_BP_I"/>
</dbReference>
<evidence type="ECO:0000256" key="8">
    <source>
        <dbReference type="ARBA" id="ARBA00022989"/>
    </source>
</evidence>
<feature type="coiled-coil region" evidence="17">
    <location>
        <begin position="732"/>
        <end position="763"/>
    </location>
</feature>
<proteinExistence type="inferred from homology"/>
<comment type="similarity">
    <text evidence="15">Belongs to the adenylyl cyclase class-4/guanylyl cyclase family.</text>
</comment>
<keyword evidence="8 18" id="KW-1133">Transmembrane helix</keyword>
<dbReference type="OrthoDB" id="60033at2759"/>
<reference evidence="21 22" key="1">
    <citation type="journal article" date="2013" name="Nature">
        <title>Insights into bilaterian evolution from three spiralian genomes.</title>
        <authorList>
            <person name="Simakov O."/>
            <person name="Marletaz F."/>
            <person name="Cho S.J."/>
            <person name="Edsinger-Gonzales E."/>
            <person name="Havlak P."/>
            <person name="Hellsten U."/>
            <person name="Kuo D.H."/>
            <person name="Larsson T."/>
            <person name="Lv J."/>
            <person name="Arendt D."/>
            <person name="Savage R."/>
            <person name="Osoegawa K."/>
            <person name="de Jong P."/>
            <person name="Grimwood J."/>
            <person name="Chapman J.A."/>
            <person name="Shapiro H."/>
            <person name="Aerts A."/>
            <person name="Otillar R.P."/>
            <person name="Terry A.Y."/>
            <person name="Boore J.L."/>
            <person name="Grigoriev I.V."/>
            <person name="Lindberg D.R."/>
            <person name="Seaver E.C."/>
            <person name="Weisblat D.A."/>
            <person name="Putnam N.H."/>
            <person name="Rokhsar D.S."/>
        </authorList>
    </citation>
    <scope>NUCLEOTIDE SEQUENCE [LARGE SCALE GENOMIC DNA]</scope>
</reference>
<keyword evidence="10 18" id="KW-0472">Membrane</keyword>
<dbReference type="GO" id="GO:0004672">
    <property type="term" value="F:protein kinase activity"/>
    <property type="evidence" value="ECO:0007669"/>
    <property type="project" value="InterPro"/>
</dbReference>
<evidence type="ECO:0000256" key="18">
    <source>
        <dbReference type="SAM" id="Phobius"/>
    </source>
</evidence>
<dbReference type="GO" id="GO:0005524">
    <property type="term" value="F:ATP binding"/>
    <property type="evidence" value="ECO:0007669"/>
    <property type="project" value="InterPro"/>
</dbReference>
<dbReference type="InterPro" id="IPR001245">
    <property type="entry name" value="Ser-Thr/Tyr_kinase_cat_dom"/>
</dbReference>
<keyword evidence="22" id="KW-1185">Reference proteome</keyword>
<dbReference type="InterPro" id="IPR018297">
    <property type="entry name" value="A/G_cyclase_CS"/>
</dbReference>
<evidence type="ECO:0000256" key="11">
    <source>
        <dbReference type="ARBA" id="ARBA00023170"/>
    </source>
</evidence>
<keyword evidence="12" id="KW-0325">Glycoprotein</keyword>
<dbReference type="InterPro" id="IPR029787">
    <property type="entry name" value="Nucleotide_cyclase"/>
</dbReference>
<evidence type="ECO:0000256" key="9">
    <source>
        <dbReference type="ARBA" id="ARBA00023134"/>
    </source>
</evidence>
<dbReference type="OMA" id="WGFHTGP"/>
<dbReference type="EMBL" id="KB200170">
    <property type="protein sequence ID" value="ESP02582.1"/>
    <property type="molecule type" value="Genomic_DNA"/>
</dbReference>
<evidence type="ECO:0000313" key="21">
    <source>
        <dbReference type="EMBL" id="ESP02582.1"/>
    </source>
</evidence>
<evidence type="ECO:0000256" key="3">
    <source>
        <dbReference type="ARBA" id="ARBA00012202"/>
    </source>
</evidence>
<dbReference type="Gene3D" id="3.30.70.1230">
    <property type="entry name" value="Nucleotide cyclase"/>
    <property type="match status" value="1"/>
</dbReference>
<evidence type="ECO:0000313" key="22">
    <source>
        <dbReference type="Proteomes" id="UP000030746"/>
    </source>
</evidence>
<dbReference type="SUPFAM" id="SSF53822">
    <property type="entry name" value="Periplasmic binding protein-like I"/>
    <property type="match status" value="1"/>
</dbReference>
<evidence type="ECO:0000256" key="2">
    <source>
        <dbReference type="ARBA" id="ARBA00004251"/>
    </source>
</evidence>
<keyword evidence="4" id="KW-1003">Cell membrane</keyword>
<dbReference type="Pfam" id="PF07701">
    <property type="entry name" value="HNOBA"/>
    <property type="match status" value="1"/>
</dbReference>
<evidence type="ECO:0000256" key="12">
    <source>
        <dbReference type="ARBA" id="ARBA00023180"/>
    </source>
</evidence>
<dbReference type="Pfam" id="PF07714">
    <property type="entry name" value="PK_Tyr_Ser-Thr"/>
    <property type="match status" value="1"/>
</dbReference>
<keyword evidence="14 16" id="KW-0141">cGMP biosynthesis</keyword>
<comment type="subcellular location">
    <subcellularLocation>
        <location evidence="2">Cell membrane</location>
        <topology evidence="2">Single-pass type I membrane protein</topology>
    </subcellularLocation>
</comment>
<dbReference type="SMART" id="SM00044">
    <property type="entry name" value="CYCc"/>
    <property type="match status" value="1"/>
</dbReference>
<dbReference type="InterPro" id="IPR001828">
    <property type="entry name" value="ANF_lig-bd_rcpt"/>
</dbReference>
<dbReference type="SUPFAM" id="SSF55073">
    <property type="entry name" value="Nucleotide cyclase"/>
    <property type="match status" value="1"/>
</dbReference>
<dbReference type="GO" id="GO:0001653">
    <property type="term" value="F:peptide receptor activity"/>
    <property type="evidence" value="ECO:0007669"/>
    <property type="project" value="TreeGrafter"/>
</dbReference>
<dbReference type="GO" id="GO:0005525">
    <property type="term" value="F:GTP binding"/>
    <property type="evidence" value="ECO:0007669"/>
    <property type="project" value="UniProtKB-KW"/>
</dbReference>
<feature type="domain" description="Protein kinase" evidence="19">
    <location>
        <begin position="470"/>
        <end position="728"/>
    </location>
</feature>
<evidence type="ECO:0000256" key="1">
    <source>
        <dbReference type="ARBA" id="ARBA00001436"/>
    </source>
</evidence>
<dbReference type="InterPro" id="IPR011009">
    <property type="entry name" value="Kinase-like_dom_sf"/>
</dbReference>
<evidence type="ECO:0000256" key="14">
    <source>
        <dbReference type="ARBA" id="ARBA00023293"/>
    </source>
</evidence>
<dbReference type="PROSITE" id="PS50125">
    <property type="entry name" value="GUANYLATE_CYCLASE_2"/>
    <property type="match status" value="1"/>
</dbReference>
<keyword evidence="17" id="KW-0175">Coiled coil</keyword>
<evidence type="ECO:0000256" key="15">
    <source>
        <dbReference type="RuleBase" id="RU000405"/>
    </source>
</evidence>
<sequence>MALEYVKEKYNDTIDFKYVYRDGGRICGPAKAAHAASEVYYSENVTVFIGPACSLAVEQMAYMATIWNIPVITPSGTSGILADKEAFPILIRIAFGMQEFAALYLKLFKLYSWRHVALLYESDVSFNKIIGGTFYEAFRTSRLSLVHFQISKDMTFEESRHVLRKANENARVFVLLATTKTIRKLMLAAHSLQYTNGDHVFIATYPVYEKMNIWYKNDENDSIAMEAAQSLLLVNLEQKFDSEYIQFNDELVSRSYIDYGFDYGDIEPNILLPRFYDAVLIYAEILNETLVEGGDPLDGLAIVTKMKNRTFHGKSGRISINANGDRYTDLVLYDMTLPDMGAFEIVGFYDGKLQEYTPNYYKKIQWPGDKGPPPDIPECGFRDDTCPQQGLSKVFVISLSSCFGALAVMTFIIGILCYRRWRGNARQDLWWWKIQLEELIFDKRTQNGSSISFMGRGISVHHGLCLIYLQRASLKSEINNFSDVHVGIALYKGITVQVRELNVSDIPITNQLLNEFKEIRDINQNNIVKVFGACFHPISSFLVIEHCSKGTLQDVVGNTEIKLDAHFKFSLAIDIAQGMTFIHQSSIHHHGNLSSMVCLIDNRFSVKITDVGLRYLYSYIKKDKLSQEYINGKCNYFTKEGDVYSFGIILQEILTRDSPFSLETSELGAKDVLMKVKENSGEPFRPKVDHVSPNTSDMLTLMKKCWQEDPHSRPIFSSIVKELKHMTSGNLLDNLLRRMELYANNLEKMVDEKTLELNEEKKRSEELLYQILPRSVAERLKRGLRVEPEAFDCITIYFSDICGFTTISARSKPMEVVNLLNDLYSCFDDILEGFDVYKVETIGDAYMVASGLPQRNGHKHAEEIARMSLALLKAIDSFRMRHLPDEKLKLRIGLHSGPVCAGVVGVKMPRYCLFGDTVNTASRMESHGEGLKIHMSESTNKILQQNNFFEIVKRGDIEIKVMNTSEYC</sequence>
<dbReference type="Pfam" id="PF00211">
    <property type="entry name" value="Guanylate_cyc"/>
    <property type="match status" value="1"/>
</dbReference>
<comment type="catalytic activity">
    <reaction evidence="1 16">
        <text>GTP = 3',5'-cyclic GMP + diphosphate</text>
        <dbReference type="Rhea" id="RHEA:13665"/>
        <dbReference type="ChEBI" id="CHEBI:33019"/>
        <dbReference type="ChEBI" id="CHEBI:37565"/>
        <dbReference type="ChEBI" id="CHEBI:57746"/>
        <dbReference type="EC" id="4.6.1.2"/>
    </reaction>
</comment>
<evidence type="ECO:0000256" key="10">
    <source>
        <dbReference type="ARBA" id="ARBA00023136"/>
    </source>
</evidence>
<dbReference type="InterPro" id="IPR050401">
    <property type="entry name" value="Cyclic_nucleotide_synthase"/>
</dbReference>
<dbReference type="InterPro" id="IPR001054">
    <property type="entry name" value="A/G_cyclase"/>
</dbReference>
<dbReference type="HOGENOM" id="CLU_001072_1_3_1"/>
<dbReference type="InterPro" id="IPR000719">
    <property type="entry name" value="Prot_kinase_dom"/>
</dbReference>
<dbReference type="SUPFAM" id="SSF56112">
    <property type="entry name" value="Protein kinase-like (PK-like)"/>
    <property type="match status" value="1"/>
</dbReference>
<evidence type="ECO:0000256" key="16">
    <source>
        <dbReference type="RuleBase" id="RU003431"/>
    </source>
</evidence>
<dbReference type="CDD" id="cd07302">
    <property type="entry name" value="CHD"/>
    <property type="match status" value="1"/>
</dbReference>
<evidence type="ECO:0000256" key="17">
    <source>
        <dbReference type="SAM" id="Coils"/>
    </source>
</evidence>
<dbReference type="EC" id="4.6.1.2" evidence="3 16"/>
<dbReference type="Gene3D" id="3.40.50.2300">
    <property type="match status" value="3"/>
</dbReference>
<dbReference type="PROSITE" id="PS00452">
    <property type="entry name" value="GUANYLATE_CYCLASE_1"/>
    <property type="match status" value="1"/>
</dbReference>
<dbReference type="InterPro" id="IPR001170">
    <property type="entry name" value="ANPR/GUC"/>
</dbReference>
<name>V4BA20_LOTGI</name>
<evidence type="ECO:0000259" key="19">
    <source>
        <dbReference type="PROSITE" id="PS50011"/>
    </source>
</evidence>
<dbReference type="CDD" id="cd06352">
    <property type="entry name" value="PBP1_NPR_GC-like"/>
    <property type="match status" value="1"/>
</dbReference>
<dbReference type="PANTHER" id="PTHR11920">
    <property type="entry name" value="GUANYLYL CYCLASE"/>
    <property type="match status" value="1"/>
</dbReference>
<dbReference type="PRINTS" id="PR00255">
    <property type="entry name" value="NATPEPTIDER"/>
</dbReference>
<keyword evidence="7" id="KW-0547">Nucleotide-binding</keyword>
<keyword evidence="6" id="KW-0732">Signal</keyword>
<feature type="transmembrane region" description="Helical" evidence="18">
    <location>
        <begin position="394"/>
        <end position="418"/>
    </location>
</feature>
<dbReference type="GO" id="GO:0004016">
    <property type="term" value="F:adenylate cyclase activity"/>
    <property type="evidence" value="ECO:0007669"/>
    <property type="project" value="TreeGrafter"/>
</dbReference>
<dbReference type="GO" id="GO:0005886">
    <property type="term" value="C:plasma membrane"/>
    <property type="evidence" value="ECO:0007669"/>
    <property type="project" value="UniProtKB-SubCell"/>
</dbReference>
<protein>
    <recommendedName>
        <fullName evidence="3 16">Guanylate cyclase</fullName>
        <ecNumber evidence="3 16">4.6.1.2</ecNumber>
    </recommendedName>
</protein>
<dbReference type="InterPro" id="IPR011645">
    <property type="entry name" value="HNOB_dom_associated"/>
</dbReference>
<evidence type="ECO:0000256" key="6">
    <source>
        <dbReference type="ARBA" id="ARBA00022729"/>
    </source>
</evidence>
<keyword evidence="9" id="KW-0342">GTP-binding</keyword>
<dbReference type="AlphaFoldDB" id="V4BA20"/>
<organism evidence="21 22">
    <name type="scientific">Lottia gigantea</name>
    <name type="common">Giant owl limpet</name>
    <dbReference type="NCBI Taxonomy" id="225164"/>
    <lineage>
        <taxon>Eukaryota</taxon>
        <taxon>Metazoa</taxon>
        <taxon>Spiralia</taxon>
        <taxon>Lophotrochozoa</taxon>
        <taxon>Mollusca</taxon>
        <taxon>Gastropoda</taxon>
        <taxon>Patellogastropoda</taxon>
        <taxon>Lottioidea</taxon>
        <taxon>Lottiidae</taxon>
        <taxon>Lottia</taxon>
    </lineage>
</organism>
<dbReference type="GO" id="GO:0035556">
    <property type="term" value="P:intracellular signal transduction"/>
    <property type="evidence" value="ECO:0007669"/>
    <property type="project" value="InterPro"/>
</dbReference>
<gene>
    <name evidence="21" type="ORF">LOTGIDRAFT_138137</name>
</gene>
<evidence type="ECO:0000259" key="20">
    <source>
        <dbReference type="PROSITE" id="PS50125"/>
    </source>
</evidence>
<dbReference type="Pfam" id="PF01094">
    <property type="entry name" value="ANF_receptor"/>
    <property type="match status" value="1"/>
</dbReference>
<keyword evidence="13 15" id="KW-0456">Lyase</keyword>
<dbReference type="FunFam" id="3.30.70.1230:FF:000004">
    <property type="entry name" value="Guanylate cyclase"/>
    <property type="match status" value="1"/>
</dbReference>
<dbReference type="PROSITE" id="PS50011">
    <property type="entry name" value="PROTEIN_KINASE_DOM"/>
    <property type="match status" value="1"/>
</dbReference>
<dbReference type="CTD" id="20234006"/>
<dbReference type="GO" id="GO:0007168">
    <property type="term" value="P:receptor guanylyl cyclase signaling pathway"/>
    <property type="evidence" value="ECO:0007669"/>
    <property type="project" value="TreeGrafter"/>
</dbReference>
<dbReference type="GeneID" id="20234006"/>
<dbReference type="Gene3D" id="1.10.510.10">
    <property type="entry name" value="Transferase(Phosphotransferase) domain 1"/>
    <property type="match status" value="1"/>
</dbReference>